<proteinExistence type="predicted"/>
<evidence type="ECO:0000313" key="2">
    <source>
        <dbReference type="Proteomes" id="UP000243217"/>
    </source>
</evidence>
<dbReference type="Gene3D" id="3.30.1330.40">
    <property type="entry name" value="RutC-like"/>
    <property type="match status" value="1"/>
</dbReference>
<dbReference type="Proteomes" id="UP000243217">
    <property type="component" value="Unassembled WGS sequence"/>
</dbReference>
<dbReference type="OrthoDB" id="309640at2759"/>
<dbReference type="InterPro" id="IPR035959">
    <property type="entry name" value="RutC-like_sf"/>
</dbReference>
<feature type="non-terminal residue" evidence="1">
    <location>
        <position position="95"/>
    </location>
</feature>
<dbReference type="STRING" id="74557.A0A1W0A1L0"/>
<dbReference type="InterPro" id="IPR035709">
    <property type="entry name" value="YoaB-like"/>
</dbReference>
<comment type="caution">
    <text evidence="1">The sequence shown here is derived from an EMBL/GenBank/DDBJ whole genome shotgun (WGS) entry which is preliminary data.</text>
</comment>
<dbReference type="PANTHER" id="PTHR47328">
    <property type="match status" value="1"/>
</dbReference>
<keyword evidence="2" id="KW-1185">Reference proteome</keyword>
<name>A0A1W0A1L0_9STRA</name>
<dbReference type="EMBL" id="JNBS01000672">
    <property type="protein sequence ID" value="OQS04157.1"/>
    <property type="molecule type" value="Genomic_DNA"/>
</dbReference>
<dbReference type="InterPro" id="IPR006175">
    <property type="entry name" value="YjgF/YER057c/UK114"/>
</dbReference>
<gene>
    <name evidence="1" type="ORF">THRCLA_20952</name>
</gene>
<dbReference type="SUPFAM" id="SSF55298">
    <property type="entry name" value="YjgF-like"/>
    <property type="match status" value="1"/>
</dbReference>
<accession>A0A1W0A1L0</accession>
<dbReference type="Pfam" id="PF01042">
    <property type="entry name" value="Ribonuc_L-PSP"/>
    <property type="match status" value="1"/>
</dbReference>
<evidence type="ECO:0000313" key="1">
    <source>
        <dbReference type="EMBL" id="OQS04157.1"/>
    </source>
</evidence>
<sequence>MVFIKAFRALNTSEIKRLHVEKRLSEVVIHNKIVYLSGQLADNLNGDIKCQTKENLDSVDQFLADAGTDKSKIIVGMNAVWDESVVPGCTSARAT</sequence>
<dbReference type="PANTHER" id="PTHR47328:SF1">
    <property type="entry name" value="RUTC FAMILY PROTEIN YOAB"/>
    <property type="match status" value="1"/>
</dbReference>
<dbReference type="AlphaFoldDB" id="A0A1W0A1L0"/>
<organism evidence="1 2">
    <name type="scientific">Thraustotheca clavata</name>
    <dbReference type="NCBI Taxonomy" id="74557"/>
    <lineage>
        <taxon>Eukaryota</taxon>
        <taxon>Sar</taxon>
        <taxon>Stramenopiles</taxon>
        <taxon>Oomycota</taxon>
        <taxon>Saprolegniomycetes</taxon>
        <taxon>Saprolegniales</taxon>
        <taxon>Achlyaceae</taxon>
        <taxon>Thraustotheca</taxon>
    </lineage>
</organism>
<reference evidence="1 2" key="1">
    <citation type="journal article" date="2014" name="Genome Biol. Evol.">
        <title>The secreted proteins of Achlya hypogyna and Thraustotheca clavata identify the ancestral oomycete secretome and reveal gene acquisitions by horizontal gene transfer.</title>
        <authorList>
            <person name="Misner I."/>
            <person name="Blouin N."/>
            <person name="Leonard G."/>
            <person name="Richards T.A."/>
            <person name="Lane C.E."/>
        </authorList>
    </citation>
    <scope>NUCLEOTIDE SEQUENCE [LARGE SCALE GENOMIC DNA]</scope>
    <source>
        <strain evidence="1 2">ATCC 34112</strain>
    </source>
</reference>
<protein>
    <submittedName>
        <fullName evidence="1">Translation initiation inhibitor</fullName>
    </submittedName>
</protein>